<dbReference type="Gene3D" id="3.90.180.10">
    <property type="entry name" value="Medium-chain alcohol dehydrogenases, catalytic domain"/>
    <property type="match status" value="1"/>
</dbReference>
<dbReference type="Proteomes" id="UP001501585">
    <property type="component" value="Unassembled WGS sequence"/>
</dbReference>
<dbReference type="InterPro" id="IPR029063">
    <property type="entry name" value="SAM-dependent_MTases_sf"/>
</dbReference>
<dbReference type="Gene3D" id="3.40.50.150">
    <property type="entry name" value="Vaccinia Virus protein VP39"/>
    <property type="match status" value="1"/>
</dbReference>
<dbReference type="CDD" id="cd00833">
    <property type="entry name" value="PKS"/>
    <property type="match status" value="1"/>
</dbReference>
<dbReference type="SUPFAM" id="SSF52151">
    <property type="entry name" value="FabD/lysophospholipase-like"/>
    <property type="match status" value="1"/>
</dbReference>
<dbReference type="PANTHER" id="PTHR43775">
    <property type="entry name" value="FATTY ACID SYNTHASE"/>
    <property type="match status" value="1"/>
</dbReference>
<dbReference type="Pfam" id="PF22621">
    <property type="entry name" value="CurL-like_PKS_C"/>
    <property type="match status" value="1"/>
</dbReference>
<dbReference type="Gene3D" id="3.40.47.10">
    <property type="match status" value="1"/>
</dbReference>
<gene>
    <name evidence="12" type="ORF">GCM10009799_37140</name>
</gene>
<dbReference type="SUPFAM" id="SSF55048">
    <property type="entry name" value="Probable ACP-binding domain of malonyl-CoA ACP transacylase"/>
    <property type="match status" value="1"/>
</dbReference>
<dbReference type="InterPro" id="IPR016036">
    <property type="entry name" value="Malonyl_transacylase_ACP-bd"/>
</dbReference>
<dbReference type="InterPro" id="IPR014043">
    <property type="entry name" value="Acyl_transferase_dom"/>
</dbReference>
<dbReference type="InterPro" id="IPR013217">
    <property type="entry name" value="Methyltransf_12"/>
</dbReference>
<feature type="compositionally biased region" description="Polar residues" evidence="8">
    <location>
        <begin position="2576"/>
        <end position="2585"/>
    </location>
</feature>
<dbReference type="InterPro" id="IPR049900">
    <property type="entry name" value="PKS_mFAS_DH"/>
</dbReference>
<sequence length="2593" mass="277005">MGADENGVGNQAVAVVGVGCRLPGGINDLDALWAALDAGRDLVGKVPDDRFEVERFVDEAMPRVGRSYTAAGAFLDDIACFDAEYFGISPKEAAQMDPQHRLLLEMTAEALDDAAIDPDHIAGTDTGVFVGISDSSYGGLQMASPHTINAYTASGGAHSIAANRVSHAFDLRGPSMAVDTACSSSLVALDRACRQVAADGGLALAGGVNVLLSPSLYVAFSQAAMLSRKGRCAAFSADADGFVRAEGGGVVVLKRMAEARADGDRIHGVLLGWGANSDGRTMGLALPNTEAQEDLLRTVYARAGVTPDDLVYVEAHGTGTIVGDPAECRSIGRVLGRHRSGPLPIGSIKSNMGHLEPASGMAGLFKALLVLRHGRVPASLHATPLNPDIDFHGLGLIPAVEPSAVEPLTTQRRLAGVNSFGFGGANAHVIVGALPGDAAPAHREDPVNIPTAVGRGSTEPAGNADVAPLPDADRPNTAPRAVAGESEAPDSEPDTRPRRPVVVSARTPEALAQAAEAMAARVDAAGAREFYDIAYTSCVRRGKHSLRSVVLARDGAEAAARLRSAPVADAPAAAVVGRVAFVFSGNGAQWVGMGADLLASDPVFAAAVAEADAELMPHLGWSVVEEMGLAREEWRLDRTEVAQPLLFAVQVGLTRVLAAYGIRPAAAIGHSVGETSAAWAAGMLSLGQAARIVAARSAAQAPTASSGRMLAVDLSPHDVRELTETHPDVEVAGVNSDHDLTLVGPDDRITTVADQLNRRGVFTRRLDLNYGFHSAAMDPVREPLLQALDGLSPEPGNIPLASTITGDLIEGTELTPEHWWRGVREPVLFASAAQRLRDSGIDVFAEIGPHPILLPYLRRLLHAAPQRPPLVATLRRDTGGREAVDTAVTALIGAGAEVDWTAFFPRPGKVVTLPAYPWQRERHWNGAPHDWAPPPPGPIDHPLLGARLPAATPSWEGPIEPAMVPWIADHKLAGSVVVPATAYIEMALSAGRRALGYPVEAHAWEFVRPLVIPWPEATRVRVQTSVSPDDGLTHITSVDQSGKEPRAHARGRVRRLLGQAPRPVDVAGVRARYPRHVGGTEHYEWLDDVGLQYGPGFRVLQDLWVGEGEVIAAYRTDDLDDRLLVHPAVLDGALQSVIPLAEMLLKTGDVFLPAAMGAVKAWRAPTRQGWIWARDRTRVPHELCWDITVTDAHGAVTVELYGVRERRLAVQQRRPLTLQRTVMRSAPRLDQPAAPSPLPAPDRIVDRAARRIDEVRRTWGAQDYARFTERFPTLVARHLAKVMLAMGPEAADRVDGEDTPSRVSGHLVRFQETIVRALQSADLLEPVPGGGYRIPARVLPELPPGHDVVHDLSSFTNEMAVILHHTHRLPELLRGERDPLEMLANENTGELVRQIYATSPHMRFCQRVARALLEQIMADWPTDRPLRVLEVGAGTGGLTQAVLPLFPPELTRYTFTDISPFFLTEADKRLADYDFVDYRLLDLDTDPADQGFTRGGYDIVLAANSLHTASDMAAAMPRVASLLAPGGHLLAAEFHNNVLGAAIFGILESFWDAADTDLRPDGKFLSREQWLELLRWCGFEHVVQTGSEDAHAHDDFSIILASTHGQTTVASVGALPAPETDGEDPAADTDTCHHLLVAEREGELPLARAVAELEEARGRRSSVVAGTAETRAGTDPPDGRDREISITLILGEPDHGEDGVRRATQRAALLRRLLVGRATDEGSRIRRLVLVTRPSGALPTPEKPDVPGDAAVWGMTRSLVNECPDLPITRISLERTGDTAADACRLAAELSTESAEDEIVLTRGGRFVPRETEDPLMLTAAAVDAYKINVRDIGLSYRTEWIESDIPEPAPEMVCIEVRAAALNYRDIMQATGLLPAEAIEGTFTEQGLGLECAGVVVAVGDGVDDVKAGDRVLAVAPRSLASHTQTAAQVVGHLPDHMTFAEAATVPVVFTTVQYALGELAQLGPGETVLVHGGAGGVGLAALQYARHRGARVIATAGSEVKRDFLSALGIDDILDSRDLNFVPDVMELTGGQGVDVVLNSLSGEAIGRGLDLLKPGGRFIELGKRDIMAGGSLPLRTFHNSLTFCGVDLNALFNSPDIARRVWSEVVEGLNDGRFRPLPHTTYPAIQVREAFDLLQHSRHIGKVIVTFDDEGLPTPVRPCPADPPRLDPGGTYLVTGGLGGFGAATARHLAQRGARHLALVSRRGARAPEAPQLLADLAEQGVQATAYAADCSDADAMADVLRRIGEGGYPLRAVVHAAMDVDDAAFAKLTDDRFSAVLRPKMGGLSVLDDLTRHHDLDMFCTYSSQSASVGQIRQSNYAGANLYTEALIRNRRRAGRTGWAMAWGHISDVGYVARHGLVPVADRMGMDSITSAEALRVLDGLVGGDHTAEVVVVHRSDKPRARSVFPSLASPRFGPVFGGDATDGATTKEAIAAELGKLPPAEARAWMIERLTMHLADVLHMDADRLDPYRRLDEYGMDSLMTAELLTMVKQKYSFDIPPLELLHTGGTIAGLSETILLRLGLNAPAESGVEARPEETARLDVDAESTDAADPPDHAASAEVTEPTEPDSDSGRSVSGTKTAADTEAPAS</sequence>
<dbReference type="InterPro" id="IPR020841">
    <property type="entry name" value="PKS_Beta-ketoAc_synthase_dom"/>
</dbReference>
<dbReference type="InterPro" id="IPR049551">
    <property type="entry name" value="PKS_DH_C"/>
</dbReference>
<dbReference type="InterPro" id="IPR018201">
    <property type="entry name" value="Ketoacyl_synth_AS"/>
</dbReference>
<dbReference type="SMART" id="SM00826">
    <property type="entry name" value="PKS_DH"/>
    <property type="match status" value="1"/>
</dbReference>
<dbReference type="InterPro" id="IPR014030">
    <property type="entry name" value="Ketoacyl_synth_N"/>
</dbReference>
<feature type="region of interest" description="Disordered" evidence="8">
    <location>
        <begin position="441"/>
        <end position="502"/>
    </location>
</feature>
<dbReference type="InterPro" id="IPR036291">
    <property type="entry name" value="NAD(P)-bd_dom_sf"/>
</dbReference>
<dbReference type="RefSeq" id="WP_344164103.1">
    <property type="nucleotide sequence ID" value="NZ_BAAAPC010000016.1"/>
</dbReference>
<name>A0ABN2TDW7_9ACTN</name>
<evidence type="ECO:0000313" key="12">
    <source>
        <dbReference type="EMBL" id="GAA2006213.1"/>
    </source>
</evidence>
<keyword evidence="13" id="KW-1185">Reference proteome</keyword>
<evidence type="ECO:0000256" key="8">
    <source>
        <dbReference type="SAM" id="MobiDB-lite"/>
    </source>
</evidence>
<evidence type="ECO:0000313" key="13">
    <source>
        <dbReference type="Proteomes" id="UP001501585"/>
    </source>
</evidence>
<dbReference type="SMART" id="SM00822">
    <property type="entry name" value="PKS_KR"/>
    <property type="match status" value="1"/>
</dbReference>
<dbReference type="InterPro" id="IPR020807">
    <property type="entry name" value="PKS_DH"/>
</dbReference>
<evidence type="ECO:0000256" key="6">
    <source>
        <dbReference type="ARBA" id="ARBA00023315"/>
    </source>
</evidence>
<proteinExistence type="predicted"/>
<comment type="caution">
    <text evidence="12">The sequence shown here is derived from an EMBL/GenBank/DDBJ whole genome shotgun (WGS) entry which is preliminary data.</text>
</comment>
<organism evidence="12 13">
    <name type="scientific">Nocardiopsis rhodophaea</name>
    <dbReference type="NCBI Taxonomy" id="280238"/>
    <lineage>
        <taxon>Bacteria</taxon>
        <taxon>Bacillati</taxon>
        <taxon>Actinomycetota</taxon>
        <taxon>Actinomycetes</taxon>
        <taxon>Streptosporangiales</taxon>
        <taxon>Nocardiopsidaceae</taxon>
        <taxon>Nocardiopsis</taxon>
    </lineage>
</organism>
<dbReference type="SMART" id="SM00825">
    <property type="entry name" value="PKS_KS"/>
    <property type="match status" value="1"/>
</dbReference>
<dbReference type="Pfam" id="PF08659">
    <property type="entry name" value="KR"/>
    <property type="match status" value="1"/>
</dbReference>
<accession>A0ABN2TDW7</accession>
<dbReference type="PROSITE" id="PS01162">
    <property type="entry name" value="QOR_ZETA_CRYSTAL"/>
    <property type="match status" value="1"/>
</dbReference>
<feature type="active site" description="Proton acceptor; for dehydratase activity" evidence="7">
    <location>
        <position position="970"/>
    </location>
</feature>
<dbReference type="InterPro" id="IPR016035">
    <property type="entry name" value="Acyl_Trfase/lysoPLipase"/>
</dbReference>
<dbReference type="InterPro" id="IPR002364">
    <property type="entry name" value="Quin_OxRdtase/zeta-crystal_CS"/>
</dbReference>
<dbReference type="Gene3D" id="3.30.70.3290">
    <property type="match status" value="1"/>
</dbReference>
<dbReference type="InterPro" id="IPR049552">
    <property type="entry name" value="PKS_DH_N"/>
</dbReference>
<dbReference type="Pfam" id="PF08242">
    <property type="entry name" value="Methyltransf_12"/>
    <property type="match status" value="1"/>
</dbReference>
<dbReference type="InterPro" id="IPR011032">
    <property type="entry name" value="GroES-like_sf"/>
</dbReference>
<reference evidence="12 13" key="1">
    <citation type="journal article" date="2019" name="Int. J. Syst. Evol. Microbiol.">
        <title>The Global Catalogue of Microorganisms (GCM) 10K type strain sequencing project: providing services to taxonomists for standard genome sequencing and annotation.</title>
        <authorList>
            <consortium name="The Broad Institute Genomics Platform"/>
            <consortium name="The Broad Institute Genome Sequencing Center for Infectious Disease"/>
            <person name="Wu L."/>
            <person name="Ma J."/>
        </authorList>
    </citation>
    <scope>NUCLEOTIDE SEQUENCE [LARGE SCALE GENOMIC DNA]</scope>
    <source>
        <strain evidence="12 13">JCM 15313</strain>
    </source>
</reference>
<feature type="domain" description="Ketosynthase family 3 (KS3)" evidence="10">
    <location>
        <begin position="10"/>
        <end position="433"/>
    </location>
</feature>
<feature type="domain" description="PKS/mFAS DH" evidence="11">
    <location>
        <begin position="941"/>
        <end position="1214"/>
    </location>
</feature>
<dbReference type="Gene3D" id="1.10.1200.10">
    <property type="entry name" value="ACP-like"/>
    <property type="match status" value="1"/>
</dbReference>
<dbReference type="Pfam" id="PF08240">
    <property type="entry name" value="ADH_N"/>
    <property type="match status" value="1"/>
</dbReference>
<dbReference type="InterPro" id="IPR013968">
    <property type="entry name" value="PKS_KR"/>
</dbReference>
<evidence type="ECO:0000259" key="9">
    <source>
        <dbReference type="PROSITE" id="PS50075"/>
    </source>
</evidence>
<dbReference type="Gene3D" id="3.40.50.720">
    <property type="entry name" value="NAD(P)-binding Rossmann-like Domain"/>
    <property type="match status" value="3"/>
</dbReference>
<dbReference type="Pfam" id="PF00698">
    <property type="entry name" value="Acyl_transf_1"/>
    <property type="match status" value="1"/>
</dbReference>
<dbReference type="InterPro" id="IPR006162">
    <property type="entry name" value="Ppantetheine_attach_site"/>
</dbReference>
<dbReference type="SMART" id="SM00829">
    <property type="entry name" value="PKS_ER"/>
    <property type="match status" value="1"/>
</dbReference>
<evidence type="ECO:0000259" key="11">
    <source>
        <dbReference type="PROSITE" id="PS52019"/>
    </source>
</evidence>
<dbReference type="InterPro" id="IPR036736">
    <property type="entry name" value="ACP-like_sf"/>
</dbReference>
<dbReference type="PROSITE" id="PS52004">
    <property type="entry name" value="KS3_2"/>
    <property type="match status" value="1"/>
</dbReference>
<feature type="region of interest" description="Disordered" evidence="8">
    <location>
        <begin position="1029"/>
        <end position="1050"/>
    </location>
</feature>
<dbReference type="CDD" id="cd02440">
    <property type="entry name" value="AdoMet_MTases"/>
    <property type="match status" value="1"/>
</dbReference>
<dbReference type="InterPro" id="IPR042104">
    <property type="entry name" value="PKS_dehydratase_sf"/>
</dbReference>
<feature type="region of interest" description="C-terminal hotdog fold" evidence="7">
    <location>
        <begin position="1074"/>
        <end position="1214"/>
    </location>
</feature>
<dbReference type="InterPro" id="IPR013149">
    <property type="entry name" value="ADH-like_C"/>
</dbReference>
<keyword evidence="2" id="KW-0597">Phosphoprotein</keyword>
<keyword evidence="1" id="KW-0596">Phosphopantetheine</keyword>
<dbReference type="InterPro" id="IPR020843">
    <property type="entry name" value="ER"/>
</dbReference>
<dbReference type="Pfam" id="PF00109">
    <property type="entry name" value="ketoacyl-synt"/>
    <property type="match status" value="1"/>
</dbReference>
<evidence type="ECO:0000256" key="7">
    <source>
        <dbReference type="PROSITE-ProRule" id="PRU01363"/>
    </source>
</evidence>
<dbReference type="InterPro" id="IPR020806">
    <property type="entry name" value="PKS_PP-bd"/>
</dbReference>
<dbReference type="InterPro" id="IPR009081">
    <property type="entry name" value="PP-bd_ACP"/>
</dbReference>
<feature type="region of interest" description="Disordered" evidence="8">
    <location>
        <begin position="2530"/>
        <end position="2593"/>
    </location>
</feature>
<dbReference type="InterPro" id="IPR001227">
    <property type="entry name" value="Ac_transferase_dom_sf"/>
</dbReference>
<dbReference type="CDD" id="cd05195">
    <property type="entry name" value="enoyl_red"/>
    <property type="match status" value="1"/>
</dbReference>
<feature type="active site" description="Proton donor; for dehydratase activity" evidence="7">
    <location>
        <position position="1131"/>
    </location>
</feature>
<dbReference type="SUPFAM" id="SSF53335">
    <property type="entry name" value="S-adenosyl-L-methionine-dependent methyltransferases"/>
    <property type="match status" value="1"/>
</dbReference>
<evidence type="ECO:0000256" key="3">
    <source>
        <dbReference type="ARBA" id="ARBA00022679"/>
    </source>
</evidence>
<keyword evidence="5" id="KW-0511">Multifunctional enzyme</keyword>
<feature type="region of interest" description="Disordered" evidence="8">
    <location>
        <begin position="1661"/>
        <end position="1681"/>
    </location>
</feature>
<dbReference type="InterPro" id="IPR057326">
    <property type="entry name" value="KR_dom"/>
</dbReference>
<dbReference type="Gene3D" id="3.40.366.10">
    <property type="entry name" value="Malonyl-Coenzyme A Acyl Carrier Protein, domain 2"/>
    <property type="match status" value="1"/>
</dbReference>
<evidence type="ECO:0008006" key="14">
    <source>
        <dbReference type="Google" id="ProtNLM"/>
    </source>
</evidence>
<dbReference type="SUPFAM" id="SSF53901">
    <property type="entry name" value="Thiolase-like"/>
    <property type="match status" value="1"/>
</dbReference>
<dbReference type="SUPFAM" id="SSF51735">
    <property type="entry name" value="NAD(P)-binding Rossmann-fold domains"/>
    <property type="match status" value="3"/>
</dbReference>
<keyword evidence="4" id="KW-0521">NADP</keyword>
<evidence type="ECO:0000256" key="2">
    <source>
        <dbReference type="ARBA" id="ARBA00022553"/>
    </source>
</evidence>
<feature type="region of interest" description="N-terminal hotdog fold" evidence="7">
    <location>
        <begin position="941"/>
        <end position="1060"/>
    </location>
</feature>
<evidence type="ECO:0000256" key="5">
    <source>
        <dbReference type="ARBA" id="ARBA00023268"/>
    </source>
</evidence>
<dbReference type="SUPFAM" id="SSF47336">
    <property type="entry name" value="ACP-like"/>
    <property type="match status" value="1"/>
</dbReference>
<dbReference type="Pfam" id="PF02801">
    <property type="entry name" value="Ketoacyl-synt_C"/>
    <property type="match status" value="1"/>
</dbReference>
<dbReference type="Pfam" id="PF00107">
    <property type="entry name" value="ADH_zinc_N"/>
    <property type="match status" value="1"/>
</dbReference>
<dbReference type="SUPFAM" id="SSF50129">
    <property type="entry name" value="GroES-like"/>
    <property type="match status" value="1"/>
</dbReference>
<dbReference type="EMBL" id="BAAAPC010000016">
    <property type="protein sequence ID" value="GAA2006213.1"/>
    <property type="molecule type" value="Genomic_DNA"/>
</dbReference>
<evidence type="ECO:0000256" key="1">
    <source>
        <dbReference type="ARBA" id="ARBA00022450"/>
    </source>
</evidence>
<dbReference type="Pfam" id="PF00550">
    <property type="entry name" value="PP-binding"/>
    <property type="match status" value="1"/>
</dbReference>
<dbReference type="SMART" id="SM00823">
    <property type="entry name" value="PKS_PP"/>
    <property type="match status" value="1"/>
</dbReference>
<feature type="domain" description="Carrier" evidence="9">
    <location>
        <begin position="2449"/>
        <end position="2524"/>
    </location>
</feature>
<feature type="compositionally biased region" description="Basic and acidic residues" evidence="8">
    <location>
        <begin position="2534"/>
        <end position="2546"/>
    </location>
</feature>
<dbReference type="PANTHER" id="PTHR43775:SF37">
    <property type="entry name" value="SI:DKEY-61P9.11"/>
    <property type="match status" value="1"/>
</dbReference>
<dbReference type="SMART" id="SM00827">
    <property type="entry name" value="PKS_AT"/>
    <property type="match status" value="1"/>
</dbReference>
<keyword evidence="6" id="KW-0012">Acyltransferase</keyword>
<dbReference type="PROSITE" id="PS50075">
    <property type="entry name" value="CARRIER"/>
    <property type="match status" value="1"/>
</dbReference>
<dbReference type="InterPro" id="IPR016039">
    <property type="entry name" value="Thiolase-like"/>
</dbReference>
<dbReference type="InterPro" id="IPR050091">
    <property type="entry name" value="PKS_NRPS_Biosynth_Enz"/>
</dbReference>
<protein>
    <recommendedName>
        <fullName evidence="14">Type I polyketide synthase</fullName>
    </recommendedName>
</protein>
<dbReference type="PROSITE" id="PS00606">
    <property type="entry name" value="KS3_1"/>
    <property type="match status" value="1"/>
</dbReference>
<dbReference type="Pfam" id="PF14765">
    <property type="entry name" value="PS-DH"/>
    <property type="match status" value="1"/>
</dbReference>
<evidence type="ECO:0000259" key="10">
    <source>
        <dbReference type="PROSITE" id="PS52004"/>
    </source>
</evidence>
<dbReference type="InterPro" id="IPR013154">
    <property type="entry name" value="ADH-like_N"/>
</dbReference>
<dbReference type="Gene3D" id="3.10.129.110">
    <property type="entry name" value="Polyketide synthase dehydratase"/>
    <property type="match status" value="1"/>
</dbReference>
<dbReference type="PROSITE" id="PS52019">
    <property type="entry name" value="PKS_MFAS_DH"/>
    <property type="match status" value="1"/>
</dbReference>
<evidence type="ECO:0000256" key="4">
    <source>
        <dbReference type="ARBA" id="ARBA00022857"/>
    </source>
</evidence>
<dbReference type="Pfam" id="PF21089">
    <property type="entry name" value="PKS_DH_N"/>
    <property type="match status" value="1"/>
</dbReference>
<keyword evidence="3" id="KW-0808">Transferase</keyword>
<dbReference type="PROSITE" id="PS00012">
    <property type="entry name" value="PHOSPHOPANTETHEINE"/>
    <property type="match status" value="1"/>
</dbReference>
<dbReference type="InterPro" id="IPR014031">
    <property type="entry name" value="Ketoacyl_synth_C"/>
</dbReference>